<dbReference type="GO" id="GO:0050660">
    <property type="term" value="F:flavin adenine dinucleotide binding"/>
    <property type="evidence" value="ECO:0007669"/>
    <property type="project" value="InterPro"/>
</dbReference>
<dbReference type="SUPFAM" id="SSF56645">
    <property type="entry name" value="Acyl-CoA dehydrogenase NM domain-like"/>
    <property type="match status" value="1"/>
</dbReference>
<accession>A0A1A6HSV1</accession>
<evidence type="ECO:0000256" key="3">
    <source>
        <dbReference type="ARBA" id="ARBA00022827"/>
    </source>
</evidence>
<comment type="caution">
    <text evidence="5">The sequence shown here is derived from an EMBL/GenBank/DDBJ whole genome shotgun (WGS) entry which is preliminary data.</text>
</comment>
<dbReference type="OrthoDB" id="10254877at2759"/>
<dbReference type="InterPro" id="IPR013786">
    <property type="entry name" value="AcylCoA_DH/ox_N"/>
</dbReference>
<proteinExistence type="predicted"/>
<evidence type="ECO:0000313" key="5">
    <source>
        <dbReference type="EMBL" id="OBS80807.1"/>
    </source>
</evidence>
<keyword evidence="6" id="KW-1185">Reference proteome</keyword>
<dbReference type="InterPro" id="IPR037069">
    <property type="entry name" value="AcylCoA_DH/ox_N_sf"/>
</dbReference>
<sequence>MGTGAQPRGAEQLRRPWSVPFHGESLFLGPILKFGSPEQKQQWITPFTSGDKIGCFALSEPRSQAVDLVPSQV</sequence>
<evidence type="ECO:0000256" key="2">
    <source>
        <dbReference type="ARBA" id="ARBA00022630"/>
    </source>
</evidence>
<evidence type="ECO:0000313" key="6">
    <source>
        <dbReference type="Proteomes" id="UP000092124"/>
    </source>
</evidence>
<dbReference type="InterPro" id="IPR046373">
    <property type="entry name" value="Acyl-CoA_Oxase/DH_mid-dom_sf"/>
</dbReference>
<comment type="cofactor">
    <cofactor evidence="1">
        <name>FAD</name>
        <dbReference type="ChEBI" id="CHEBI:57692"/>
    </cofactor>
</comment>
<keyword evidence="3" id="KW-0274">FAD</keyword>
<evidence type="ECO:0000259" key="4">
    <source>
        <dbReference type="Pfam" id="PF02771"/>
    </source>
</evidence>
<protein>
    <recommendedName>
        <fullName evidence="4">Acyl-CoA dehydrogenase/oxidase N-terminal domain-containing protein</fullName>
    </recommendedName>
</protein>
<reference evidence="5 6" key="1">
    <citation type="submission" date="2016-06" db="EMBL/GenBank/DDBJ databases">
        <title>The Draft Genome Sequence and Annotation of the Desert Woodrat Neotoma lepida.</title>
        <authorList>
            <person name="Campbell M."/>
            <person name="Oakeson K.F."/>
            <person name="Yandell M."/>
            <person name="Halpert J.R."/>
            <person name="Dearing D."/>
        </authorList>
    </citation>
    <scope>NUCLEOTIDE SEQUENCE [LARGE SCALE GENOMIC DNA]</scope>
    <source>
        <strain evidence="5">417</strain>
        <tissue evidence="5">Liver</tissue>
    </source>
</reference>
<evidence type="ECO:0000256" key="1">
    <source>
        <dbReference type="ARBA" id="ARBA00001974"/>
    </source>
</evidence>
<keyword evidence="2" id="KW-0285">Flavoprotein</keyword>
<dbReference type="Pfam" id="PF02771">
    <property type="entry name" value="Acyl-CoA_dh_N"/>
    <property type="match status" value="1"/>
</dbReference>
<name>A0A1A6HSV1_NEOLE</name>
<dbReference type="Gene3D" id="1.10.540.10">
    <property type="entry name" value="Acyl-CoA dehydrogenase/oxidase, N-terminal domain"/>
    <property type="match status" value="1"/>
</dbReference>
<dbReference type="InterPro" id="IPR009100">
    <property type="entry name" value="AcylCoA_DH/oxidase_NM_dom_sf"/>
</dbReference>
<dbReference type="AlphaFoldDB" id="A0A1A6HSV1"/>
<dbReference type="GO" id="GO:0016627">
    <property type="term" value="F:oxidoreductase activity, acting on the CH-CH group of donors"/>
    <property type="evidence" value="ECO:0007669"/>
    <property type="project" value="InterPro"/>
</dbReference>
<dbReference type="Gene3D" id="2.40.110.10">
    <property type="entry name" value="Butyryl-CoA Dehydrogenase, subunit A, domain 2"/>
    <property type="match status" value="1"/>
</dbReference>
<organism evidence="5 6">
    <name type="scientific">Neotoma lepida</name>
    <name type="common">Desert woodrat</name>
    <dbReference type="NCBI Taxonomy" id="56216"/>
    <lineage>
        <taxon>Eukaryota</taxon>
        <taxon>Metazoa</taxon>
        <taxon>Chordata</taxon>
        <taxon>Craniata</taxon>
        <taxon>Vertebrata</taxon>
        <taxon>Euteleostomi</taxon>
        <taxon>Mammalia</taxon>
        <taxon>Eutheria</taxon>
        <taxon>Euarchontoglires</taxon>
        <taxon>Glires</taxon>
        <taxon>Rodentia</taxon>
        <taxon>Myomorpha</taxon>
        <taxon>Muroidea</taxon>
        <taxon>Cricetidae</taxon>
        <taxon>Neotominae</taxon>
        <taxon>Neotoma</taxon>
    </lineage>
</organism>
<dbReference type="EMBL" id="LZPO01017311">
    <property type="protein sequence ID" value="OBS80807.1"/>
    <property type="molecule type" value="Genomic_DNA"/>
</dbReference>
<gene>
    <name evidence="5" type="ORF">A6R68_20989</name>
</gene>
<dbReference type="Proteomes" id="UP000092124">
    <property type="component" value="Unassembled WGS sequence"/>
</dbReference>
<dbReference type="STRING" id="56216.A0A1A6HSV1"/>
<feature type="domain" description="Acyl-CoA dehydrogenase/oxidase N-terminal" evidence="4">
    <location>
        <begin position="22"/>
        <end position="51"/>
    </location>
</feature>